<dbReference type="HOGENOM" id="CLU_1541742_0_0_1"/>
<dbReference type="KEGG" id="dan:6495444"/>
<dbReference type="AlphaFoldDB" id="B3MG00"/>
<dbReference type="GeneID" id="6495444"/>
<dbReference type="OMA" id="QKLYRDC"/>
<dbReference type="InParanoid" id="B3MG00"/>
<dbReference type="PhylomeDB" id="B3MG00"/>
<accession>B3MG00</accession>
<evidence type="ECO:0000313" key="2">
    <source>
        <dbReference type="Proteomes" id="UP000007801"/>
    </source>
</evidence>
<organism evidence="1 2">
    <name type="scientific">Drosophila ananassae</name>
    <name type="common">Fruit fly</name>
    <dbReference type="NCBI Taxonomy" id="7217"/>
    <lineage>
        <taxon>Eukaryota</taxon>
        <taxon>Metazoa</taxon>
        <taxon>Ecdysozoa</taxon>
        <taxon>Arthropoda</taxon>
        <taxon>Hexapoda</taxon>
        <taxon>Insecta</taxon>
        <taxon>Pterygota</taxon>
        <taxon>Neoptera</taxon>
        <taxon>Endopterygota</taxon>
        <taxon>Diptera</taxon>
        <taxon>Brachycera</taxon>
        <taxon>Muscomorpha</taxon>
        <taxon>Ephydroidea</taxon>
        <taxon>Drosophilidae</taxon>
        <taxon>Drosophila</taxon>
        <taxon>Sophophora</taxon>
    </lineage>
</organism>
<reference evidence="1 2" key="1">
    <citation type="journal article" date="2007" name="Nature">
        <title>Evolution of genes and genomes on the Drosophila phylogeny.</title>
        <authorList>
            <consortium name="Drosophila 12 Genomes Consortium"/>
            <person name="Clark A.G."/>
            <person name="Eisen M.B."/>
            <person name="Smith D.R."/>
            <person name="Bergman C.M."/>
            <person name="Oliver B."/>
            <person name="Markow T.A."/>
            <person name="Kaufman T.C."/>
            <person name="Kellis M."/>
            <person name="Gelbart W."/>
            <person name="Iyer V.N."/>
            <person name="Pollard D.A."/>
            <person name="Sackton T.B."/>
            <person name="Larracuente A.M."/>
            <person name="Singh N.D."/>
            <person name="Abad J.P."/>
            <person name="Abt D.N."/>
            <person name="Adryan B."/>
            <person name="Aguade M."/>
            <person name="Akashi H."/>
            <person name="Anderson W.W."/>
            <person name="Aquadro C.F."/>
            <person name="Ardell D.H."/>
            <person name="Arguello R."/>
            <person name="Artieri C.G."/>
            <person name="Barbash D.A."/>
            <person name="Barker D."/>
            <person name="Barsanti P."/>
            <person name="Batterham P."/>
            <person name="Batzoglou S."/>
            <person name="Begun D."/>
            <person name="Bhutkar A."/>
            <person name="Blanco E."/>
            <person name="Bosak S.A."/>
            <person name="Bradley R.K."/>
            <person name="Brand A.D."/>
            <person name="Brent M.R."/>
            <person name="Brooks A.N."/>
            <person name="Brown R.H."/>
            <person name="Butlin R.K."/>
            <person name="Caggese C."/>
            <person name="Calvi B.R."/>
            <person name="Bernardo de Carvalho A."/>
            <person name="Caspi A."/>
            <person name="Castrezana S."/>
            <person name="Celniker S.E."/>
            <person name="Chang J.L."/>
            <person name="Chapple C."/>
            <person name="Chatterji S."/>
            <person name="Chinwalla A."/>
            <person name="Civetta A."/>
            <person name="Clifton S.W."/>
            <person name="Comeron J.M."/>
            <person name="Costello J.C."/>
            <person name="Coyne J.A."/>
            <person name="Daub J."/>
            <person name="David R.G."/>
            <person name="Delcher A.L."/>
            <person name="Delehaunty K."/>
            <person name="Do C.B."/>
            <person name="Ebling H."/>
            <person name="Edwards K."/>
            <person name="Eickbush T."/>
            <person name="Evans J.D."/>
            <person name="Filipski A."/>
            <person name="Findeiss S."/>
            <person name="Freyhult E."/>
            <person name="Fulton L."/>
            <person name="Fulton R."/>
            <person name="Garcia A.C."/>
            <person name="Gardiner A."/>
            <person name="Garfield D.A."/>
            <person name="Garvin B.E."/>
            <person name="Gibson G."/>
            <person name="Gilbert D."/>
            <person name="Gnerre S."/>
            <person name="Godfrey J."/>
            <person name="Good R."/>
            <person name="Gotea V."/>
            <person name="Gravely B."/>
            <person name="Greenberg A.J."/>
            <person name="Griffiths-Jones S."/>
            <person name="Gross S."/>
            <person name="Guigo R."/>
            <person name="Gustafson E.A."/>
            <person name="Haerty W."/>
            <person name="Hahn M.W."/>
            <person name="Halligan D.L."/>
            <person name="Halpern A.L."/>
            <person name="Halter G.M."/>
            <person name="Han M.V."/>
            <person name="Heger A."/>
            <person name="Hillier L."/>
            <person name="Hinrichs A.S."/>
            <person name="Holmes I."/>
            <person name="Hoskins R.A."/>
            <person name="Hubisz M.J."/>
            <person name="Hultmark D."/>
            <person name="Huntley M.A."/>
            <person name="Jaffe D.B."/>
            <person name="Jagadeeshan S."/>
            <person name="Jeck W.R."/>
            <person name="Johnson J."/>
            <person name="Jones C.D."/>
            <person name="Jordan W.C."/>
            <person name="Karpen G.H."/>
            <person name="Kataoka E."/>
            <person name="Keightley P.D."/>
            <person name="Kheradpour P."/>
            <person name="Kirkness E.F."/>
            <person name="Koerich L.B."/>
            <person name="Kristiansen K."/>
            <person name="Kudrna D."/>
            <person name="Kulathinal R.J."/>
            <person name="Kumar S."/>
            <person name="Kwok R."/>
            <person name="Lander E."/>
            <person name="Langley C.H."/>
            <person name="Lapoint R."/>
            <person name="Lazzaro B.P."/>
            <person name="Lee S.J."/>
            <person name="Levesque L."/>
            <person name="Li R."/>
            <person name="Lin C.F."/>
            <person name="Lin M.F."/>
            <person name="Lindblad-Toh K."/>
            <person name="Llopart A."/>
            <person name="Long M."/>
            <person name="Low L."/>
            <person name="Lozovsky E."/>
            <person name="Lu J."/>
            <person name="Luo M."/>
            <person name="Machado C.A."/>
            <person name="Makalowski W."/>
            <person name="Marzo M."/>
            <person name="Matsuda M."/>
            <person name="Matzkin L."/>
            <person name="McAllister B."/>
            <person name="McBride C.S."/>
            <person name="McKernan B."/>
            <person name="McKernan K."/>
            <person name="Mendez-Lago M."/>
            <person name="Minx P."/>
            <person name="Mollenhauer M.U."/>
            <person name="Montooth K."/>
            <person name="Mount S.M."/>
            <person name="Mu X."/>
            <person name="Myers E."/>
            <person name="Negre B."/>
            <person name="Newfeld S."/>
            <person name="Nielsen R."/>
            <person name="Noor M.A."/>
            <person name="O'Grady P."/>
            <person name="Pachter L."/>
            <person name="Papaceit M."/>
            <person name="Parisi M.J."/>
            <person name="Parisi M."/>
            <person name="Parts L."/>
            <person name="Pedersen J.S."/>
            <person name="Pesole G."/>
            <person name="Phillippy A.M."/>
            <person name="Ponting C.P."/>
            <person name="Pop M."/>
            <person name="Porcelli D."/>
            <person name="Powell J.R."/>
            <person name="Prohaska S."/>
            <person name="Pruitt K."/>
            <person name="Puig M."/>
            <person name="Quesneville H."/>
            <person name="Ram K.R."/>
            <person name="Rand D."/>
            <person name="Rasmussen M.D."/>
            <person name="Reed L.K."/>
            <person name="Reenan R."/>
            <person name="Reily A."/>
            <person name="Remington K.A."/>
            <person name="Rieger T.T."/>
            <person name="Ritchie M.G."/>
            <person name="Robin C."/>
            <person name="Rogers Y.H."/>
            <person name="Rohde C."/>
            <person name="Rozas J."/>
            <person name="Rubenfield M.J."/>
            <person name="Ruiz A."/>
            <person name="Russo S."/>
            <person name="Salzberg S.L."/>
            <person name="Sanchez-Gracia A."/>
            <person name="Saranga D.J."/>
            <person name="Sato H."/>
            <person name="Schaeffer S.W."/>
            <person name="Schatz M.C."/>
            <person name="Schlenke T."/>
            <person name="Schwartz R."/>
            <person name="Segarra C."/>
            <person name="Singh R.S."/>
            <person name="Sirot L."/>
            <person name="Sirota M."/>
            <person name="Sisneros N.B."/>
            <person name="Smith C.D."/>
            <person name="Smith T.F."/>
            <person name="Spieth J."/>
            <person name="Stage D.E."/>
            <person name="Stark A."/>
            <person name="Stephan W."/>
            <person name="Strausberg R.L."/>
            <person name="Strempel S."/>
            <person name="Sturgill D."/>
            <person name="Sutton G."/>
            <person name="Sutton G.G."/>
            <person name="Tao W."/>
            <person name="Teichmann S."/>
            <person name="Tobari Y.N."/>
            <person name="Tomimura Y."/>
            <person name="Tsolas J.M."/>
            <person name="Valente V.L."/>
            <person name="Venter E."/>
            <person name="Venter J.C."/>
            <person name="Vicario S."/>
            <person name="Vieira F.G."/>
            <person name="Vilella A.J."/>
            <person name="Villasante A."/>
            <person name="Walenz B."/>
            <person name="Wang J."/>
            <person name="Wasserman M."/>
            <person name="Watts T."/>
            <person name="Wilson D."/>
            <person name="Wilson R.K."/>
            <person name="Wing R.A."/>
            <person name="Wolfner M.F."/>
            <person name="Wong A."/>
            <person name="Wong G.K."/>
            <person name="Wu C.I."/>
            <person name="Wu G."/>
            <person name="Yamamoto D."/>
            <person name="Yang H.P."/>
            <person name="Yang S.P."/>
            <person name="Yorke J.A."/>
            <person name="Yoshida K."/>
            <person name="Zdobnov E."/>
            <person name="Zhang P."/>
            <person name="Zhang Y."/>
            <person name="Zimin A.V."/>
            <person name="Baldwin J."/>
            <person name="Abdouelleil A."/>
            <person name="Abdulkadir J."/>
            <person name="Abebe A."/>
            <person name="Abera B."/>
            <person name="Abreu J."/>
            <person name="Acer S.C."/>
            <person name="Aftuck L."/>
            <person name="Alexander A."/>
            <person name="An P."/>
            <person name="Anderson E."/>
            <person name="Anderson S."/>
            <person name="Arachi H."/>
            <person name="Azer M."/>
            <person name="Bachantsang P."/>
            <person name="Barry A."/>
            <person name="Bayul T."/>
            <person name="Berlin A."/>
            <person name="Bessette D."/>
            <person name="Bloom T."/>
            <person name="Blye J."/>
            <person name="Boguslavskiy L."/>
            <person name="Bonnet C."/>
            <person name="Boukhgalter B."/>
            <person name="Bourzgui I."/>
            <person name="Brown A."/>
            <person name="Cahill P."/>
            <person name="Channer S."/>
            <person name="Cheshatsang Y."/>
            <person name="Chuda L."/>
            <person name="Citroen M."/>
            <person name="Collymore A."/>
            <person name="Cooke P."/>
            <person name="Costello M."/>
            <person name="D'Aco K."/>
            <person name="Daza R."/>
            <person name="De Haan G."/>
            <person name="DeGray S."/>
            <person name="DeMaso C."/>
            <person name="Dhargay N."/>
            <person name="Dooley K."/>
            <person name="Dooley E."/>
            <person name="Doricent M."/>
            <person name="Dorje P."/>
            <person name="Dorjee K."/>
            <person name="Dupes A."/>
            <person name="Elong R."/>
            <person name="Falk J."/>
            <person name="Farina A."/>
            <person name="Faro S."/>
            <person name="Ferguson D."/>
            <person name="Fisher S."/>
            <person name="Foley C.D."/>
            <person name="Franke A."/>
            <person name="Friedrich D."/>
            <person name="Gadbois L."/>
            <person name="Gearin G."/>
            <person name="Gearin C.R."/>
            <person name="Giannoukos G."/>
            <person name="Goode T."/>
            <person name="Graham J."/>
            <person name="Grandbois E."/>
            <person name="Grewal S."/>
            <person name="Gyaltsen K."/>
            <person name="Hafez N."/>
            <person name="Hagos B."/>
            <person name="Hall J."/>
            <person name="Henson C."/>
            <person name="Hollinger A."/>
            <person name="Honan T."/>
            <person name="Huard M.D."/>
            <person name="Hughes L."/>
            <person name="Hurhula B."/>
            <person name="Husby M.E."/>
            <person name="Kamat A."/>
            <person name="Kanga B."/>
            <person name="Kashin S."/>
            <person name="Khazanovich D."/>
            <person name="Kisner P."/>
            <person name="Lance K."/>
            <person name="Lara M."/>
            <person name="Lee W."/>
            <person name="Lennon N."/>
            <person name="Letendre F."/>
            <person name="LeVine R."/>
            <person name="Lipovsky A."/>
            <person name="Liu X."/>
            <person name="Liu J."/>
            <person name="Liu S."/>
            <person name="Lokyitsang T."/>
            <person name="Lokyitsang Y."/>
            <person name="Lubonja R."/>
            <person name="Lui A."/>
            <person name="MacDonald P."/>
            <person name="Magnisalis V."/>
            <person name="Maru K."/>
            <person name="Matthews C."/>
            <person name="McCusker W."/>
            <person name="McDonough S."/>
            <person name="Mehta T."/>
            <person name="Meldrim J."/>
            <person name="Meneus L."/>
            <person name="Mihai O."/>
            <person name="Mihalev A."/>
            <person name="Mihova T."/>
            <person name="Mittelman R."/>
            <person name="Mlenga V."/>
            <person name="Montmayeur A."/>
            <person name="Mulrain L."/>
            <person name="Navidi A."/>
            <person name="Naylor J."/>
            <person name="Negash T."/>
            <person name="Nguyen T."/>
            <person name="Nguyen N."/>
            <person name="Nicol R."/>
            <person name="Norbu C."/>
            <person name="Norbu N."/>
            <person name="Novod N."/>
            <person name="O'Neill B."/>
            <person name="Osman S."/>
            <person name="Markiewicz E."/>
            <person name="Oyono O.L."/>
            <person name="Patti C."/>
            <person name="Phunkhang P."/>
            <person name="Pierre F."/>
            <person name="Priest M."/>
            <person name="Raghuraman S."/>
            <person name="Rege F."/>
            <person name="Reyes R."/>
            <person name="Rise C."/>
            <person name="Rogov P."/>
            <person name="Ross K."/>
            <person name="Ryan E."/>
            <person name="Settipalli S."/>
            <person name="Shea T."/>
            <person name="Sherpa N."/>
            <person name="Shi L."/>
            <person name="Shih D."/>
            <person name="Sparrow T."/>
            <person name="Spaulding J."/>
            <person name="Stalker J."/>
            <person name="Stange-Thomann N."/>
            <person name="Stavropoulos S."/>
            <person name="Stone C."/>
            <person name="Strader C."/>
            <person name="Tesfaye S."/>
            <person name="Thomson T."/>
            <person name="Thoulutsang Y."/>
            <person name="Thoulutsang D."/>
            <person name="Topham K."/>
            <person name="Topping I."/>
            <person name="Tsamla T."/>
            <person name="Vassiliev H."/>
            <person name="Vo A."/>
            <person name="Wangchuk T."/>
            <person name="Wangdi T."/>
            <person name="Weiand M."/>
            <person name="Wilkinson J."/>
            <person name="Wilson A."/>
            <person name="Yadav S."/>
            <person name="Young G."/>
            <person name="Yu Q."/>
            <person name="Zembek L."/>
            <person name="Zhong D."/>
            <person name="Zimmer A."/>
            <person name="Zwirko Z."/>
            <person name="Jaffe D.B."/>
            <person name="Alvarez P."/>
            <person name="Brockman W."/>
            <person name="Butler J."/>
            <person name="Chin C."/>
            <person name="Gnerre S."/>
            <person name="Grabherr M."/>
            <person name="Kleber M."/>
            <person name="Mauceli E."/>
            <person name="MacCallum I."/>
        </authorList>
    </citation>
    <scope>NUCLEOTIDE SEQUENCE [LARGE SCALE GENOMIC DNA]</scope>
    <source>
        <strain evidence="2">Tucson 14024-0371.13</strain>
    </source>
</reference>
<gene>
    <name evidence="1" type="primary">Dana\GF12595</name>
    <name evidence="1" type="synonym">dana_GLEANR_12611</name>
    <name evidence="1" type="ORF">GF12595</name>
</gene>
<dbReference type="EMBL" id="CH902619">
    <property type="protein sequence ID" value="EDV35682.1"/>
    <property type="molecule type" value="Genomic_DNA"/>
</dbReference>
<evidence type="ECO:0000313" key="1">
    <source>
        <dbReference type="EMBL" id="EDV35682.1"/>
    </source>
</evidence>
<dbReference type="OrthoDB" id="7850388at2759"/>
<dbReference type="Proteomes" id="UP000007801">
    <property type="component" value="Unassembled WGS sequence"/>
</dbReference>
<proteinExistence type="predicted"/>
<protein>
    <submittedName>
        <fullName evidence="1">Uncharacterized protein</fullName>
    </submittedName>
</protein>
<keyword evidence="2" id="KW-1185">Reference proteome</keyword>
<sequence length="182" mass="19943">MAASVLATICAERLTKLLVRYARAQPPVVRNHSQCAARVLSPLPKTEATVAYLKPLTAASQVKKLAAPAGETCFVGKWHQLGGINTGFGNRFQRGRKRALGDPAACLPILGAGSGIRRIRGGYPANIETSTNLRDWKDQRSMQYRPSLVSLFKNQKSPNAPRKPFGQNTPTFDGTKLYRDCY</sequence>
<name>B3MG00_DROAN</name>